<feature type="compositionally biased region" description="Gly residues" evidence="1">
    <location>
        <begin position="1"/>
        <end position="11"/>
    </location>
</feature>
<protein>
    <submittedName>
        <fullName evidence="2">Uncharacterized protein</fullName>
    </submittedName>
</protein>
<feature type="compositionally biased region" description="Basic and acidic residues" evidence="1">
    <location>
        <begin position="655"/>
        <end position="665"/>
    </location>
</feature>
<reference evidence="2 3" key="2">
    <citation type="submission" date="2019-01" db="EMBL/GenBank/DDBJ databases">
        <title>The decoding of complex shrimp genome reveals the adaptation for benthos swimmer, frequently molting mechanism and breeding impact on genome.</title>
        <authorList>
            <person name="Sun Y."/>
            <person name="Gao Y."/>
            <person name="Yu Y."/>
        </authorList>
    </citation>
    <scope>NUCLEOTIDE SEQUENCE [LARGE SCALE GENOMIC DNA]</scope>
    <source>
        <tissue evidence="2">Muscle</tissue>
    </source>
</reference>
<evidence type="ECO:0000256" key="1">
    <source>
        <dbReference type="SAM" id="MobiDB-lite"/>
    </source>
</evidence>
<reference evidence="2 3" key="1">
    <citation type="submission" date="2018-04" db="EMBL/GenBank/DDBJ databases">
        <authorList>
            <person name="Zhang X."/>
            <person name="Yuan J."/>
            <person name="Li F."/>
            <person name="Xiang J."/>
        </authorList>
    </citation>
    <scope>NUCLEOTIDE SEQUENCE [LARGE SCALE GENOMIC DNA]</scope>
    <source>
        <tissue evidence="2">Muscle</tissue>
    </source>
</reference>
<feature type="region of interest" description="Disordered" evidence="1">
    <location>
        <begin position="185"/>
        <end position="267"/>
    </location>
</feature>
<organism evidence="2 3">
    <name type="scientific">Penaeus vannamei</name>
    <name type="common">Whiteleg shrimp</name>
    <name type="synonym">Litopenaeus vannamei</name>
    <dbReference type="NCBI Taxonomy" id="6689"/>
    <lineage>
        <taxon>Eukaryota</taxon>
        <taxon>Metazoa</taxon>
        <taxon>Ecdysozoa</taxon>
        <taxon>Arthropoda</taxon>
        <taxon>Crustacea</taxon>
        <taxon>Multicrustacea</taxon>
        <taxon>Malacostraca</taxon>
        <taxon>Eumalacostraca</taxon>
        <taxon>Eucarida</taxon>
        <taxon>Decapoda</taxon>
        <taxon>Dendrobranchiata</taxon>
        <taxon>Penaeoidea</taxon>
        <taxon>Penaeidae</taxon>
        <taxon>Penaeus</taxon>
    </lineage>
</organism>
<dbReference type="EMBL" id="QCYY01000639">
    <property type="protein sequence ID" value="ROT83739.1"/>
    <property type="molecule type" value="Genomic_DNA"/>
</dbReference>
<feature type="compositionally biased region" description="Low complexity" evidence="1">
    <location>
        <begin position="353"/>
        <end position="363"/>
    </location>
</feature>
<keyword evidence="3" id="KW-1185">Reference proteome</keyword>
<dbReference type="Proteomes" id="UP000283509">
    <property type="component" value="Unassembled WGS sequence"/>
</dbReference>
<feature type="region of interest" description="Disordered" evidence="1">
    <location>
        <begin position="1"/>
        <end position="145"/>
    </location>
</feature>
<name>A0A423U4W8_PENVA</name>
<evidence type="ECO:0000313" key="3">
    <source>
        <dbReference type="Proteomes" id="UP000283509"/>
    </source>
</evidence>
<feature type="compositionally biased region" description="Basic and acidic residues" evidence="1">
    <location>
        <begin position="583"/>
        <end position="603"/>
    </location>
</feature>
<feature type="region of interest" description="Disordered" evidence="1">
    <location>
        <begin position="346"/>
        <end position="412"/>
    </location>
</feature>
<feature type="compositionally biased region" description="Low complexity" evidence="1">
    <location>
        <begin position="677"/>
        <end position="686"/>
    </location>
</feature>
<feature type="compositionally biased region" description="Basic and acidic residues" evidence="1">
    <location>
        <begin position="967"/>
        <end position="977"/>
    </location>
</feature>
<feature type="compositionally biased region" description="Basic and acidic residues" evidence="1">
    <location>
        <begin position="999"/>
        <end position="1010"/>
    </location>
</feature>
<feature type="compositionally biased region" description="Basic and acidic residues" evidence="1">
    <location>
        <begin position="218"/>
        <end position="231"/>
    </location>
</feature>
<feature type="compositionally biased region" description="Low complexity" evidence="1">
    <location>
        <begin position="77"/>
        <end position="97"/>
    </location>
</feature>
<dbReference type="AlphaFoldDB" id="A0A423U4W8"/>
<comment type="caution">
    <text evidence="2">The sequence shown here is derived from an EMBL/GenBank/DDBJ whole genome shotgun (WGS) entry which is preliminary data.</text>
</comment>
<feature type="region of interest" description="Disordered" evidence="1">
    <location>
        <begin position="907"/>
        <end position="927"/>
    </location>
</feature>
<gene>
    <name evidence="2" type="ORF">C7M84_023079</name>
</gene>
<feature type="compositionally biased region" description="Basic and acidic residues" evidence="1">
    <location>
        <begin position="382"/>
        <end position="395"/>
    </location>
</feature>
<feature type="region of interest" description="Disordered" evidence="1">
    <location>
        <begin position="473"/>
        <end position="535"/>
    </location>
</feature>
<feature type="compositionally biased region" description="Basic and acidic residues" evidence="1">
    <location>
        <begin position="29"/>
        <end position="42"/>
    </location>
</feature>
<proteinExistence type="predicted"/>
<evidence type="ECO:0000313" key="2">
    <source>
        <dbReference type="EMBL" id="ROT83739.1"/>
    </source>
</evidence>
<feature type="region of interest" description="Disordered" evidence="1">
    <location>
        <begin position="632"/>
        <end position="718"/>
    </location>
</feature>
<feature type="region of interest" description="Disordered" evidence="1">
    <location>
        <begin position="554"/>
        <end position="619"/>
    </location>
</feature>
<feature type="region of interest" description="Disordered" evidence="1">
    <location>
        <begin position="839"/>
        <end position="873"/>
    </location>
</feature>
<feature type="compositionally biased region" description="Basic and acidic residues" evidence="1">
    <location>
        <begin position="98"/>
        <end position="112"/>
    </location>
</feature>
<feature type="region of interest" description="Disordered" evidence="1">
    <location>
        <begin position="956"/>
        <end position="1069"/>
    </location>
</feature>
<accession>A0A423U4W8</accession>
<sequence length="1069" mass="112948">MKSVGGMGGGEAGRDLGNAARIILQNQENGRKEGREERKDALETEGGVETNITSFSFVGAGRAAAGHVPSRKAPRNGSSSHGGSSRGAARVASSEGRSLSERRAPGRFRIAESTRVVAPSHKQASAALPLRDPLRPPVSSGPPEFTCRQQQLRSFSALHSQGNKYRSLGPLPGPPAVSPELQELLRQQQRDREAALHARSHRSPLEDGKQPRPSPEGQGERSLHGRHEEGQHQLQQQQPVTMKFSGGYKQQKSQQLQHQREPNLQQGTPRFGAAVEPSLPGAHVSPPAYVSKMISTSAYPWMLLRRSGTSPSILGRPAVGAAPASVAHLASSSSSLALNVPRTTQSSFAHTPSSSMASAKGTGASSGGGHPFLGAPQAQAGELDRCSAPKKDVQDSSRVVGSPGVQIDAKQSASRVCPELTLPLSARNTRVPADPVRPPAAPAKTTDSLAGVLTKPCDTLSFSLLRQPSVGGLVPGAREPSPITRPWTSKSRPCVDAGLPPAGATLVGRAKRKPCSLQGPDHRGGPPAPQPVRMSVPSREDLIERVREILLASGLAGGRGERRSPSTGTGEELDPAPVAGKGELAHSGEREVRSERGVHEESFSKSLRKTNDLTEESIQRSSLENALDVADDHKSAAARNPQLLLANGPQLSAKTEPRYQAREGDAAQVPQAGLAESGAPPSAPGRRPAEDTGSSPMPRAHVRSDSLSLAAPLPPPALVKSPRARAVWQRVRFEEETTSVPGVYLDDVFQRVLWETQLRREKGRLRCSLSWTGSWHEGEIEVPRVEGQGVQECPALRSGGEGARQALIPTHTRAASLPVLIENPLYGCVENLALSPSDDRKAEAGDAAQPPTQKADPTGPLGASPPCPDLAGDVKHHPLRRSCSGPGLLESCAGMGGTVLGARQDDLARSSENPLSAVEPQPQARKSSFLHDRHRFLSSLLCDSCHEYASCPAYVSHERPPSAPQGSREEADPHEAQLRTSTSAHRAHLEASSSAPQAARHETTHEDGHRMTSLGDPDRLGVGQPCKLSLFEGGPSSAPGITGAVHAAPHDASPLATSTPKIPHRGAAR</sequence>